<proteinExistence type="predicted"/>
<organism evidence="2 3">
    <name type="scientific">Devosia riboflavina</name>
    <dbReference type="NCBI Taxonomy" id="46914"/>
    <lineage>
        <taxon>Bacteria</taxon>
        <taxon>Pseudomonadati</taxon>
        <taxon>Pseudomonadota</taxon>
        <taxon>Alphaproteobacteria</taxon>
        <taxon>Hyphomicrobiales</taxon>
        <taxon>Devosiaceae</taxon>
        <taxon>Devosia</taxon>
    </lineage>
</organism>
<dbReference type="Gene3D" id="1.10.1220.10">
    <property type="entry name" value="Met repressor-like"/>
    <property type="match status" value="1"/>
</dbReference>
<name>A0A087LU39_9HYPH</name>
<dbReference type="SUPFAM" id="SSF47598">
    <property type="entry name" value="Ribbon-helix-helix"/>
    <property type="match status" value="1"/>
</dbReference>
<evidence type="ECO:0000313" key="2">
    <source>
        <dbReference type="EMBL" id="KFL28142.1"/>
    </source>
</evidence>
<dbReference type="InterPro" id="IPR010985">
    <property type="entry name" value="Ribbon_hlx_hlx"/>
</dbReference>
<feature type="domain" description="Ribbon-helix-helix protein CopG" evidence="1">
    <location>
        <begin position="8"/>
        <end position="44"/>
    </location>
</feature>
<dbReference type="Pfam" id="PF01402">
    <property type="entry name" value="RHH_1"/>
    <property type="match status" value="1"/>
</dbReference>
<evidence type="ECO:0000313" key="3">
    <source>
        <dbReference type="Proteomes" id="UP000028981"/>
    </source>
</evidence>
<dbReference type="Proteomes" id="UP000028981">
    <property type="component" value="Unassembled WGS sequence"/>
</dbReference>
<dbReference type="EMBL" id="JQGC01000037">
    <property type="protein sequence ID" value="KFL28142.1"/>
    <property type="molecule type" value="Genomic_DNA"/>
</dbReference>
<gene>
    <name evidence="2" type="ORF">JP75_24770</name>
</gene>
<comment type="caution">
    <text evidence="2">The sequence shown here is derived from an EMBL/GenBank/DDBJ whole genome shotgun (WGS) entry which is preliminary data.</text>
</comment>
<evidence type="ECO:0000259" key="1">
    <source>
        <dbReference type="Pfam" id="PF01402"/>
    </source>
</evidence>
<dbReference type="AlphaFoldDB" id="A0A087LU39"/>
<reference evidence="2 3" key="1">
    <citation type="submission" date="2014-08" db="EMBL/GenBank/DDBJ databases">
        <authorList>
            <person name="Hassan Y.I."/>
            <person name="Lepp D."/>
            <person name="Zhou T."/>
        </authorList>
    </citation>
    <scope>NUCLEOTIDE SEQUENCE [LARGE SCALE GENOMIC DNA]</scope>
    <source>
        <strain evidence="2 3">IFO13584</strain>
    </source>
</reference>
<dbReference type="GO" id="GO:0006355">
    <property type="term" value="P:regulation of DNA-templated transcription"/>
    <property type="evidence" value="ECO:0007669"/>
    <property type="project" value="InterPro"/>
</dbReference>
<sequence>MADLSGPITLRLPQDILDDIEKIASSSERTRSWVIVRALKHYLAHDAEGGICLSVLRGREEAAAGEGEDMDDVIAELDEIIRKGKAA</sequence>
<dbReference type="InterPro" id="IPR002145">
    <property type="entry name" value="CopG"/>
</dbReference>
<keyword evidence="3" id="KW-1185">Reference proteome</keyword>
<protein>
    <submittedName>
        <fullName evidence="2">CopG family transcriptional regulator</fullName>
    </submittedName>
</protein>
<dbReference type="RefSeq" id="WP_035087595.1">
    <property type="nucleotide sequence ID" value="NZ_JQGC01000037.1"/>
</dbReference>
<accession>A0A087LU39</accession>
<dbReference type="InterPro" id="IPR013321">
    <property type="entry name" value="Arc_rbn_hlx_hlx"/>
</dbReference>
<dbReference type="OrthoDB" id="8297311at2"/>
<dbReference type="STRING" id="46914.JP75_24770"/>